<dbReference type="Proteomes" id="UP000709295">
    <property type="component" value="Unassembled WGS sequence"/>
</dbReference>
<sequence length="131" mass="14788">CFKQVTAQAWLEIPSGTSDLSGRQAHAELRFRRSTRRQRTHFMVGPPVRLVEESKGVTKKISRCWSPRRSMSSLSIKLPESLPNTFQIKDRQIIKLGSISFRDRATIRVVGGALKPVYRGLSSVYRTTATA</sequence>
<gene>
    <name evidence="1" type="ORF">JG688_00010793</name>
</gene>
<reference evidence="1" key="1">
    <citation type="submission" date="2021-01" db="EMBL/GenBank/DDBJ databases">
        <title>Phytophthora aleatoria, a newly-described species from Pinus radiata is distinct from Phytophthora cactorum isolates based on comparative genomics.</title>
        <authorList>
            <person name="Mcdougal R."/>
            <person name="Panda P."/>
            <person name="Williams N."/>
            <person name="Studholme D.J."/>
        </authorList>
    </citation>
    <scope>NUCLEOTIDE SEQUENCE</scope>
    <source>
        <strain evidence="1">NZFS 4037</strain>
    </source>
</reference>
<evidence type="ECO:0000313" key="2">
    <source>
        <dbReference type="Proteomes" id="UP000709295"/>
    </source>
</evidence>
<proteinExistence type="predicted"/>
<dbReference type="EMBL" id="JAENGY010000707">
    <property type="protein sequence ID" value="KAG6957841.1"/>
    <property type="molecule type" value="Genomic_DNA"/>
</dbReference>
<comment type="caution">
    <text evidence="1">The sequence shown here is derived from an EMBL/GenBank/DDBJ whole genome shotgun (WGS) entry which is preliminary data.</text>
</comment>
<keyword evidence="2" id="KW-1185">Reference proteome</keyword>
<dbReference type="AlphaFoldDB" id="A0A8J5IPR7"/>
<evidence type="ECO:0000313" key="1">
    <source>
        <dbReference type="EMBL" id="KAG6957841.1"/>
    </source>
</evidence>
<accession>A0A8J5IPR7</accession>
<protein>
    <submittedName>
        <fullName evidence="1">Uncharacterized protein</fullName>
    </submittedName>
</protein>
<organism evidence="1 2">
    <name type="scientific">Phytophthora aleatoria</name>
    <dbReference type="NCBI Taxonomy" id="2496075"/>
    <lineage>
        <taxon>Eukaryota</taxon>
        <taxon>Sar</taxon>
        <taxon>Stramenopiles</taxon>
        <taxon>Oomycota</taxon>
        <taxon>Peronosporomycetes</taxon>
        <taxon>Peronosporales</taxon>
        <taxon>Peronosporaceae</taxon>
        <taxon>Phytophthora</taxon>
    </lineage>
</organism>
<feature type="non-terminal residue" evidence="1">
    <location>
        <position position="1"/>
    </location>
</feature>
<name>A0A8J5IPR7_9STRA</name>